<proteinExistence type="predicted"/>
<gene>
    <name evidence="1" type="ORF">ACFO3N_17235</name>
</gene>
<evidence type="ECO:0000313" key="1">
    <source>
        <dbReference type="EMBL" id="MFC4478823.1"/>
    </source>
</evidence>
<organism evidence="1 2">
    <name type="scientific">Flavobacterium chungangensis</name>
    <dbReference type="NCBI Taxonomy" id="2708132"/>
    <lineage>
        <taxon>Bacteria</taxon>
        <taxon>Pseudomonadati</taxon>
        <taxon>Bacteroidota</taxon>
        <taxon>Flavobacteriia</taxon>
        <taxon>Flavobacteriales</taxon>
        <taxon>Flavobacteriaceae</taxon>
        <taxon>Flavobacterium</taxon>
    </lineage>
</organism>
<protein>
    <submittedName>
        <fullName evidence="1">Uncharacterized protein</fullName>
    </submittedName>
</protein>
<sequence>MEIKYTNLYGENLTTQQVGLNNIFVKVFKDNNRLKKKEYYENNILFNELNYIELGASHEELLSQNNDSIGIIEIEDINDNYTKLHCYTYSNKILESKGIEIELNGKTIMSQDIDIQTNIPLYNKTYKYYEDIKTGYEFKFQYYTSGELARIIVSNKTVYFFEEFRLSELALIPNFEWWPQYSSYYLNAQLEVPGEIIV</sequence>
<dbReference type="RefSeq" id="WP_379799767.1">
    <property type="nucleotide sequence ID" value="NZ_JBHSFY010000011.1"/>
</dbReference>
<accession>A0ABV8ZFK7</accession>
<comment type="caution">
    <text evidence="1">The sequence shown here is derived from an EMBL/GenBank/DDBJ whole genome shotgun (WGS) entry which is preliminary data.</text>
</comment>
<reference evidence="2" key="1">
    <citation type="journal article" date="2019" name="Int. J. Syst. Evol. Microbiol.">
        <title>The Global Catalogue of Microorganisms (GCM) 10K type strain sequencing project: providing services to taxonomists for standard genome sequencing and annotation.</title>
        <authorList>
            <consortium name="The Broad Institute Genomics Platform"/>
            <consortium name="The Broad Institute Genome Sequencing Center for Infectious Disease"/>
            <person name="Wu L."/>
            <person name="Ma J."/>
        </authorList>
    </citation>
    <scope>NUCLEOTIDE SEQUENCE [LARGE SCALE GENOMIC DNA]</scope>
    <source>
        <strain evidence="2">NBRC 103627</strain>
    </source>
</reference>
<name>A0ABV8ZFK7_9FLAO</name>
<dbReference type="Proteomes" id="UP001596003">
    <property type="component" value="Unassembled WGS sequence"/>
</dbReference>
<dbReference type="EMBL" id="JBHSFY010000011">
    <property type="protein sequence ID" value="MFC4478823.1"/>
    <property type="molecule type" value="Genomic_DNA"/>
</dbReference>
<keyword evidence="2" id="KW-1185">Reference proteome</keyword>
<evidence type="ECO:0000313" key="2">
    <source>
        <dbReference type="Proteomes" id="UP001596003"/>
    </source>
</evidence>